<dbReference type="RefSeq" id="WP_229670793.1">
    <property type="nucleotide sequence ID" value="NZ_BMOE01000002.1"/>
</dbReference>
<dbReference type="GO" id="GO:0000287">
    <property type="term" value="F:magnesium ion binding"/>
    <property type="evidence" value="ECO:0007669"/>
    <property type="project" value="UniProtKB-UniRule"/>
</dbReference>
<proteinExistence type="inferred from homology"/>
<dbReference type="AlphaFoldDB" id="A0A917PA17"/>
<comment type="subcellular location">
    <subcellularLocation>
        <location evidence="1">Cytoplasm</location>
    </subcellularLocation>
</comment>
<dbReference type="GO" id="GO:0005737">
    <property type="term" value="C:cytoplasm"/>
    <property type="evidence" value="ECO:0007669"/>
    <property type="project" value="UniProtKB-SubCell"/>
</dbReference>
<comment type="caution">
    <text evidence="2">The sequence shown here is derived from an EMBL/GenBank/DDBJ whole genome shotgun (WGS) entry which is preliminary data.</text>
</comment>
<keyword evidence="1" id="KW-0963">Cytoplasm</keyword>
<comment type="cofactor">
    <cofactor evidence="1">
        <name>Mg(2+)</name>
        <dbReference type="ChEBI" id="CHEBI:18420"/>
    </cofactor>
</comment>
<dbReference type="CDD" id="cd03109">
    <property type="entry name" value="DTBS"/>
    <property type="match status" value="1"/>
</dbReference>
<comment type="catalytic activity">
    <reaction evidence="1">
        <text>(7R,8S)-7,8-diammoniononanoate + CO2 + ATP = (4R,5S)-dethiobiotin + ADP + phosphate + 3 H(+)</text>
        <dbReference type="Rhea" id="RHEA:15805"/>
        <dbReference type="ChEBI" id="CHEBI:15378"/>
        <dbReference type="ChEBI" id="CHEBI:16526"/>
        <dbReference type="ChEBI" id="CHEBI:30616"/>
        <dbReference type="ChEBI" id="CHEBI:43474"/>
        <dbReference type="ChEBI" id="CHEBI:149469"/>
        <dbReference type="ChEBI" id="CHEBI:149473"/>
        <dbReference type="ChEBI" id="CHEBI:456216"/>
        <dbReference type="EC" id="6.3.3.3"/>
    </reaction>
</comment>
<dbReference type="EMBL" id="BMOE01000002">
    <property type="protein sequence ID" value="GGJ68205.1"/>
    <property type="molecule type" value="Genomic_DNA"/>
</dbReference>
<dbReference type="NCBIfam" id="TIGR00347">
    <property type="entry name" value="bioD"/>
    <property type="match status" value="1"/>
</dbReference>
<dbReference type="Proteomes" id="UP000635726">
    <property type="component" value="Unassembled WGS sequence"/>
</dbReference>
<name>A0A917PA17_9DEIO</name>
<dbReference type="EC" id="6.3.3.3" evidence="1"/>
<dbReference type="GO" id="GO:0004141">
    <property type="term" value="F:dethiobiotin synthase activity"/>
    <property type="evidence" value="ECO:0007669"/>
    <property type="project" value="UniProtKB-UniRule"/>
</dbReference>
<dbReference type="Pfam" id="PF13500">
    <property type="entry name" value="AAA_26"/>
    <property type="match status" value="1"/>
</dbReference>
<feature type="binding site" evidence="1">
    <location>
        <position position="25"/>
    </location>
    <ligand>
        <name>Mg(2+)</name>
        <dbReference type="ChEBI" id="CHEBI:18420"/>
    </ligand>
</feature>
<comment type="subunit">
    <text evidence="1">Homodimer.</text>
</comment>
<dbReference type="PIRSF" id="PIRSF006755">
    <property type="entry name" value="DTB_synth"/>
    <property type="match status" value="1"/>
</dbReference>
<dbReference type="InterPro" id="IPR027417">
    <property type="entry name" value="P-loop_NTPase"/>
</dbReference>
<comment type="pathway">
    <text evidence="1">Cofactor biosynthesis; biotin biosynthesis; biotin from 7,8-diaminononanoate: step 1/2.</text>
</comment>
<dbReference type="SUPFAM" id="SSF52540">
    <property type="entry name" value="P-loop containing nucleoside triphosphate hydrolases"/>
    <property type="match status" value="1"/>
</dbReference>
<keyword evidence="1" id="KW-0093">Biotin biosynthesis</keyword>
<dbReference type="PANTHER" id="PTHR43210:SF5">
    <property type="entry name" value="DETHIOBIOTIN SYNTHETASE"/>
    <property type="match status" value="1"/>
</dbReference>
<keyword evidence="1" id="KW-0479">Metal-binding</keyword>
<comment type="caution">
    <text evidence="1">Lacks conserved residue(s) required for the propagation of feature annotation.</text>
</comment>
<sequence length="219" mass="22420">MHAPEALTAERQVFVTGTDTGVGKTLVSAVLARAWSARYWKPLQTGAADGDDDTGTVATLAGLPPERVHAPVRVYRDPSAPERAAALEGERVSVADVLAARPSSAGPLVVEGAGGVLVPINDRESMLDLMAALGLPVVIAARSTLGTINHTLLTVNAVRERGLSVAGVILSGPLAPHNRDAIERHAQVPVILQIPPLDAVTPAAVQDAAQALLTAGAAG</sequence>
<feature type="active site" evidence="1">
    <location>
        <position position="41"/>
    </location>
</feature>
<keyword evidence="1" id="KW-0067">ATP-binding</keyword>
<feature type="binding site" evidence="1">
    <location>
        <begin position="21"/>
        <end position="26"/>
    </location>
    <ligand>
        <name>ATP</name>
        <dbReference type="ChEBI" id="CHEBI:30616"/>
    </ligand>
</feature>
<keyword evidence="3" id="KW-1185">Reference proteome</keyword>
<keyword evidence="1" id="KW-0436">Ligase</keyword>
<evidence type="ECO:0000313" key="2">
    <source>
        <dbReference type="EMBL" id="GGJ68205.1"/>
    </source>
</evidence>
<dbReference type="Gene3D" id="3.40.50.300">
    <property type="entry name" value="P-loop containing nucleotide triphosphate hydrolases"/>
    <property type="match status" value="1"/>
</dbReference>
<feature type="binding site" evidence="1">
    <location>
        <position position="45"/>
    </location>
    <ligand>
        <name>substrate</name>
    </ligand>
</feature>
<comment type="function">
    <text evidence="1">Catalyzes a mechanistically unusual reaction, the ATP-dependent insertion of CO2 between the N7 and N8 nitrogen atoms of 7,8-diaminopelargonic acid (DAPA, also called 7,8-diammoniononanoate) to form a ureido ring.</text>
</comment>
<keyword evidence="1" id="KW-0460">Magnesium</keyword>
<dbReference type="InterPro" id="IPR004472">
    <property type="entry name" value="DTB_synth_BioD"/>
</dbReference>
<protein>
    <recommendedName>
        <fullName evidence="1">ATP-dependent dethiobiotin synthetase BioD</fullName>
        <ecNumber evidence="1">6.3.3.3</ecNumber>
    </recommendedName>
    <alternativeName>
        <fullName evidence="1">DTB synthetase</fullName>
        <shortName evidence="1">DTBS</shortName>
    </alternativeName>
    <alternativeName>
        <fullName evidence="1">Dethiobiotin synthase</fullName>
    </alternativeName>
</protein>
<dbReference type="HAMAP" id="MF_00336">
    <property type="entry name" value="BioD"/>
    <property type="match status" value="1"/>
</dbReference>
<comment type="similarity">
    <text evidence="1">Belongs to the dethiobiotin synthetase family.</text>
</comment>
<evidence type="ECO:0000256" key="1">
    <source>
        <dbReference type="HAMAP-Rule" id="MF_00336"/>
    </source>
</evidence>
<dbReference type="GO" id="GO:0009102">
    <property type="term" value="P:biotin biosynthetic process"/>
    <property type="evidence" value="ECO:0007669"/>
    <property type="project" value="UniProtKB-UniRule"/>
</dbReference>
<feature type="binding site" evidence="1">
    <location>
        <position position="111"/>
    </location>
    <ligand>
        <name>Mg(2+)</name>
        <dbReference type="ChEBI" id="CHEBI:18420"/>
    </ligand>
</feature>
<gene>
    <name evidence="1" type="primary">bioD</name>
    <name evidence="2" type="ORF">GCM10008939_10730</name>
</gene>
<feature type="binding site" evidence="1">
    <location>
        <begin position="195"/>
        <end position="197"/>
    </location>
    <ligand>
        <name>ATP</name>
        <dbReference type="ChEBI" id="CHEBI:30616"/>
    </ligand>
</feature>
<reference evidence="2" key="2">
    <citation type="submission" date="2020-09" db="EMBL/GenBank/DDBJ databases">
        <authorList>
            <person name="Sun Q."/>
            <person name="Ohkuma M."/>
        </authorList>
    </citation>
    <scope>NUCLEOTIDE SEQUENCE</scope>
    <source>
        <strain evidence="2">JCM 14371</strain>
    </source>
</reference>
<reference evidence="2" key="1">
    <citation type="journal article" date="2014" name="Int. J. Syst. Evol. Microbiol.">
        <title>Complete genome sequence of Corynebacterium casei LMG S-19264T (=DSM 44701T), isolated from a smear-ripened cheese.</title>
        <authorList>
            <consortium name="US DOE Joint Genome Institute (JGI-PGF)"/>
            <person name="Walter F."/>
            <person name="Albersmeier A."/>
            <person name="Kalinowski J."/>
            <person name="Ruckert C."/>
        </authorList>
    </citation>
    <scope>NUCLEOTIDE SEQUENCE</scope>
    <source>
        <strain evidence="2">JCM 14371</strain>
    </source>
</reference>
<evidence type="ECO:0000313" key="3">
    <source>
        <dbReference type="Proteomes" id="UP000635726"/>
    </source>
</evidence>
<dbReference type="PANTHER" id="PTHR43210">
    <property type="entry name" value="DETHIOBIOTIN SYNTHETASE"/>
    <property type="match status" value="1"/>
</dbReference>
<dbReference type="GO" id="GO:0005524">
    <property type="term" value="F:ATP binding"/>
    <property type="evidence" value="ECO:0007669"/>
    <property type="project" value="UniProtKB-UniRule"/>
</dbReference>
<keyword evidence="1" id="KW-0547">Nucleotide-binding</keyword>
<feature type="binding site" evidence="1">
    <location>
        <begin position="111"/>
        <end position="114"/>
    </location>
    <ligand>
        <name>ATP</name>
        <dbReference type="ChEBI" id="CHEBI:30616"/>
    </ligand>
</feature>
<accession>A0A917PA17</accession>
<organism evidence="2 3">
    <name type="scientific">Deinococcus aquiradiocola</name>
    <dbReference type="NCBI Taxonomy" id="393059"/>
    <lineage>
        <taxon>Bacteria</taxon>
        <taxon>Thermotogati</taxon>
        <taxon>Deinococcota</taxon>
        <taxon>Deinococci</taxon>
        <taxon>Deinococcales</taxon>
        <taxon>Deinococcaceae</taxon>
        <taxon>Deinococcus</taxon>
    </lineage>
</organism>